<dbReference type="Gene3D" id="1.25.40.10">
    <property type="entry name" value="Tetratricopeptide repeat domain"/>
    <property type="match status" value="1"/>
</dbReference>
<organism evidence="2 3">
    <name type="scientific">Rhizoctonia solani</name>
    <dbReference type="NCBI Taxonomy" id="456999"/>
    <lineage>
        <taxon>Eukaryota</taxon>
        <taxon>Fungi</taxon>
        <taxon>Dikarya</taxon>
        <taxon>Basidiomycota</taxon>
        <taxon>Agaricomycotina</taxon>
        <taxon>Agaricomycetes</taxon>
        <taxon>Cantharellales</taxon>
        <taxon>Ceratobasidiaceae</taxon>
        <taxon>Rhizoctonia</taxon>
    </lineage>
</organism>
<evidence type="ECO:0000313" key="2">
    <source>
        <dbReference type="EMBL" id="CAE6494962.1"/>
    </source>
</evidence>
<dbReference type="SUPFAM" id="SSF48452">
    <property type="entry name" value="TPR-like"/>
    <property type="match status" value="1"/>
</dbReference>
<proteinExistence type="predicted"/>
<name>A0A8H3HA67_9AGAM</name>
<accession>A0A8H3HA67</accession>
<comment type="caution">
    <text evidence="2">The sequence shown here is derived from an EMBL/GenBank/DDBJ whole genome shotgun (WGS) entry which is preliminary data.</text>
</comment>
<dbReference type="AlphaFoldDB" id="A0A8H3HA67"/>
<gene>
    <name evidence="2" type="ORF">RDB_LOCUS145828</name>
</gene>
<dbReference type="EMBL" id="CAJMWX010001539">
    <property type="protein sequence ID" value="CAE6494962.1"/>
    <property type="molecule type" value="Genomic_DNA"/>
</dbReference>
<evidence type="ECO:0000313" key="3">
    <source>
        <dbReference type="Proteomes" id="UP000663888"/>
    </source>
</evidence>
<feature type="domain" description="CHAT" evidence="1">
    <location>
        <begin position="538"/>
        <end position="818"/>
    </location>
</feature>
<evidence type="ECO:0000259" key="1">
    <source>
        <dbReference type="Pfam" id="PF12770"/>
    </source>
</evidence>
<sequence length="818" mass="90368">MQTKLERIERDIKAIRRTLAATSDDNPNMPLLLACFGKAHDKRFDILHQLEDNYQAIENWAIALTLIPDNHPLVPSLVESLGTAYGQRFQRLGNINDINRAIEHGCIGVTLIPDGHQDLPRQLGNLGAYHKERFKHQGKLEDLEQAMEYDLRAIGLTPNGHPQLPSALVGLGGSHSYRFQRLGELADLEKAIQYQSCALDLTPDSHPHLSSTLANLGAIQYQSRAAVSTPDAHPHLALIHNNQATSCFLYYQYTGHLPHLQQSLHSSQIASYSTTSAPRDRFRHARQWATRASRYNVLNPIEAYQATIDLLPQFIWLGTTTSQRYEDLSTAETLAVDAAHVAILSSEHALALEWLEHARCVVWTQNMMLRSPLDRLHSSHPGLSTALQAFAERLHTASSESRESLALASGSMNEEQVAQEHRSLAQRYNDLLTQIRTLPGFEDFLCPIKANRLVRVAPYGAVVVINCHRDRCDALIILPGKDTVDHLSLPHFKAEKASHARRKIETSLDSLRSRERGVERRPLIESDPDQVSEFETVLAELWSYIVKPVLDFLGYTTGVPSDNLPHITWCPTGALSFLPLHAAGDYDQPGSRVYDYVVSSYTPTLTALLECTPTSLNRNSGILAVGQAATPGQSRLPGTATEISLVKAHTQHKVRYSQLMDQQATTSAVLKAMQDHDWVHLACHAHQNVGNATASGFFLHDGTLDIAEINRRSFKNKGLAFLSACQTAKGDDTLPDEAVHLASGMLMAGYSSVIATMWSVVDEDAPIVADGVYAWLMKGGKLGSGEAGRALHDAVAVLRGKVGEKAFERWVPYIHIGS</sequence>
<dbReference type="Proteomes" id="UP000663888">
    <property type="component" value="Unassembled WGS sequence"/>
</dbReference>
<protein>
    <recommendedName>
        <fullName evidence="1">CHAT domain-containing protein</fullName>
    </recommendedName>
</protein>
<reference evidence="2" key="1">
    <citation type="submission" date="2021-01" db="EMBL/GenBank/DDBJ databases">
        <authorList>
            <person name="Kaushik A."/>
        </authorList>
    </citation>
    <scope>NUCLEOTIDE SEQUENCE</scope>
    <source>
        <strain evidence="2">AG4-R118</strain>
    </source>
</reference>
<dbReference type="InterPro" id="IPR024983">
    <property type="entry name" value="CHAT_dom"/>
</dbReference>
<dbReference type="InterPro" id="IPR011990">
    <property type="entry name" value="TPR-like_helical_dom_sf"/>
</dbReference>
<dbReference type="Pfam" id="PF12770">
    <property type="entry name" value="CHAT"/>
    <property type="match status" value="1"/>
</dbReference>